<dbReference type="InterPro" id="IPR025349">
    <property type="entry name" value="DUF4253"/>
</dbReference>
<accession>A0ABV9XJM2</accession>
<dbReference type="RefSeq" id="WP_345690122.1">
    <property type="nucleotide sequence ID" value="NZ_BAABIT010000001.1"/>
</dbReference>
<evidence type="ECO:0000313" key="2">
    <source>
        <dbReference type="EMBL" id="MFC5025605.1"/>
    </source>
</evidence>
<comment type="caution">
    <text evidence="2">The sequence shown here is derived from an EMBL/GenBank/DDBJ whole genome shotgun (WGS) entry which is preliminary data.</text>
</comment>
<dbReference type="Pfam" id="PF14062">
    <property type="entry name" value="DUF4253"/>
    <property type="match status" value="1"/>
</dbReference>
<feature type="domain" description="DUF4253" evidence="1">
    <location>
        <begin position="138"/>
        <end position="245"/>
    </location>
</feature>
<evidence type="ECO:0000313" key="3">
    <source>
        <dbReference type="Proteomes" id="UP001595829"/>
    </source>
</evidence>
<proteinExistence type="predicted"/>
<sequence length="245" mass="26821">MVINPNALGLGLPPGTLRVQPSYWYADEPARPDTWSRLLPAREAAGLQPVLLTERQHLFVDQVADADDLDPVATLTDLWAYVQPEEEDDDAHLETAPFTRTWPGLAAPGEQDGDPDERAALLALELAQDDKYFKGSRAALVPARCSADIPAALGWSGACNHTDAVALSTVLRSWEDRFGIRVVGLGADVMSLSVAAPPRTMEHALAVAAEHHAFCPDNVWQGTESLAEYAAEAVLGQREWWFWWD</sequence>
<dbReference type="EMBL" id="JBHSJD010000022">
    <property type="protein sequence ID" value="MFC5025605.1"/>
    <property type="molecule type" value="Genomic_DNA"/>
</dbReference>
<keyword evidence="3" id="KW-1185">Reference proteome</keyword>
<gene>
    <name evidence="2" type="ORF">ACFPM3_26110</name>
</gene>
<dbReference type="Proteomes" id="UP001595829">
    <property type="component" value="Unassembled WGS sequence"/>
</dbReference>
<name>A0ABV9XJM2_9ACTN</name>
<protein>
    <submittedName>
        <fullName evidence="2">DUF4253 domain-containing protein</fullName>
    </submittedName>
</protein>
<organism evidence="2 3">
    <name type="scientific">Streptomyces coeruleoprunus</name>
    <dbReference type="NCBI Taxonomy" id="285563"/>
    <lineage>
        <taxon>Bacteria</taxon>
        <taxon>Bacillati</taxon>
        <taxon>Actinomycetota</taxon>
        <taxon>Actinomycetes</taxon>
        <taxon>Kitasatosporales</taxon>
        <taxon>Streptomycetaceae</taxon>
        <taxon>Streptomyces</taxon>
    </lineage>
</organism>
<evidence type="ECO:0000259" key="1">
    <source>
        <dbReference type="Pfam" id="PF14062"/>
    </source>
</evidence>
<reference evidence="3" key="1">
    <citation type="journal article" date="2019" name="Int. J. Syst. Evol. Microbiol.">
        <title>The Global Catalogue of Microorganisms (GCM) 10K type strain sequencing project: providing services to taxonomists for standard genome sequencing and annotation.</title>
        <authorList>
            <consortium name="The Broad Institute Genomics Platform"/>
            <consortium name="The Broad Institute Genome Sequencing Center for Infectious Disease"/>
            <person name="Wu L."/>
            <person name="Ma J."/>
        </authorList>
    </citation>
    <scope>NUCLEOTIDE SEQUENCE [LARGE SCALE GENOMIC DNA]</scope>
    <source>
        <strain evidence="3">CGMCC 4.1648</strain>
    </source>
</reference>